<gene>
    <name evidence="1" type="ORF">DICPUDRAFT_31119</name>
</gene>
<dbReference type="AlphaFoldDB" id="F0ZGN2"/>
<organism evidence="1 2">
    <name type="scientific">Dictyostelium purpureum</name>
    <name type="common">Slime mold</name>
    <dbReference type="NCBI Taxonomy" id="5786"/>
    <lineage>
        <taxon>Eukaryota</taxon>
        <taxon>Amoebozoa</taxon>
        <taxon>Evosea</taxon>
        <taxon>Eumycetozoa</taxon>
        <taxon>Dictyostelia</taxon>
        <taxon>Dictyosteliales</taxon>
        <taxon>Dictyosteliaceae</taxon>
        <taxon>Dictyostelium</taxon>
    </lineage>
</organism>
<dbReference type="InterPro" id="IPR010856">
    <property type="entry name" value="Gig2-like"/>
</dbReference>
<dbReference type="GeneID" id="10503953"/>
<evidence type="ECO:0000313" key="2">
    <source>
        <dbReference type="Proteomes" id="UP000001064"/>
    </source>
</evidence>
<dbReference type="Gene3D" id="2.60.120.330">
    <property type="entry name" value="B-lactam Antibiotic, Isopenicillin N Synthase, Chain"/>
    <property type="match status" value="2"/>
</dbReference>
<dbReference type="KEGG" id="dpp:DICPUDRAFT_31119"/>
<dbReference type="RefSeq" id="XP_003286559.1">
    <property type="nucleotide sequence ID" value="XM_003286511.1"/>
</dbReference>
<protein>
    <submittedName>
        <fullName evidence="1">Uncharacterized protein</fullName>
    </submittedName>
</protein>
<dbReference type="eggNOG" id="ENOG502QWGK">
    <property type="taxonomic scope" value="Eukaryota"/>
</dbReference>
<dbReference type="Proteomes" id="UP000001064">
    <property type="component" value="Unassembled WGS sequence"/>
</dbReference>
<dbReference type="PANTHER" id="PTHR31630">
    <property type="entry name" value="PHYTANOYL-COA DIOXYGENASE-RELATED-RELATED"/>
    <property type="match status" value="1"/>
</dbReference>
<dbReference type="EMBL" id="GL871013">
    <property type="protein sequence ID" value="EGC36916.1"/>
    <property type="molecule type" value="Genomic_DNA"/>
</dbReference>
<keyword evidence="2" id="KW-1185">Reference proteome</keyword>
<accession>F0ZGN2</accession>
<dbReference type="SUPFAM" id="SSF51197">
    <property type="entry name" value="Clavaminate synthase-like"/>
    <property type="match status" value="1"/>
</dbReference>
<dbReference type="Pfam" id="PF07350">
    <property type="entry name" value="Gig2-like"/>
    <property type="match status" value="1"/>
</dbReference>
<dbReference type="PANTHER" id="PTHR31630:SF9">
    <property type="entry name" value="PHYTANOYL-COA DIOXYGENASE"/>
    <property type="match status" value="1"/>
</dbReference>
<reference evidence="2" key="1">
    <citation type="journal article" date="2011" name="Genome Biol.">
        <title>Comparative genomics of the social amoebae Dictyostelium discoideum and Dictyostelium purpureum.</title>
        <authorList>
            <consortium name="US DOE Joint Genome Institute (JGI-PGF)"/>
            <person name="Sucgang R."/>
            <person name="Kuo A."/>
            <person name="Tian X."/>
            <person name="Salerno W."/>
            <person name="Parikh A."/>
            <person name="Feasley C.L."/>
            <person name="Dalin E."/>
            <person name="Tu H."/>
            <person name="Huang E."/>
            <person name="Barry K."/>
            <person name="Lindquist E."/>
            <person name="Shapiro H."/>
            <person name="Bruce D."/>
            <person name="Schmutz J."/>
            <person name="Salamov A."/>
            <person name="Fey P."/>
            <person name="Gaudet P."/>
            <person name="Anjard C."/>
            <person name="Babu M.M."/>
            <person name="Basu S."/>
            <person name="Bushmanova Y."/>
            <person name="van der Wel H."/>
            <person name="Katoh-Kurasawa M."/>
            <person name="Dinh C."/>
            <person name="Coutinho P.M."/>
            <person name="Saito T."/>
            <person name="Elias M."/>
            <person name="Schaap P."/>
            <person name="Kay R.R."/>
            <person name="Henrissat B."/>
            <person name="Eichinger L."/>
            <person name="Rivero F."/>
            <person name="Putnam N.H."/>
            <person name="West C.M."/>
            <person name="Loomis W.F."/>
            <person name="Chisholm R.L."/>
            <person name="Shaulsky G."/>
            <person name="Strassmann J.E."/>
            <person name="Queller D.C."/>
            <person name="Kuspa A."/>
            <person name="Grigoriev I.V."/>
        </authorList>
    </citation>
    <scope>NUCLEOTIDE SEQUENCE [LARGE SCALE GENOMIC DNA]</scope>
    <source>
        <strain evidence="2">QSDP1</strain>
    </source>
</reference>
<sequence length="414" mass="48329">MFKIKNILNCNNINNIKLISYNKKFITSTTTTTSIKDIHSISFDNILTKNHFKGPLSKEDLQHFNEYGYVIKNGVIEDELLTKHQHEVREFISRNAGISFEGLEIGSKEESEHLALEESKLSNISNGFGGMINFYHGKYEYEIRQHQKLYECFVQLYETTFSNGSKLYSDENEWANEYGAFDPRHMYMFINRCGFRIPNLKNESIRHQKGTGLHLDCNPFHLFRGEKVNQDKIIEHVPLRFWQPIQAFVSCSNTLNINQGGFWTVPKFHKKCVEYFKNHPQDNSLHKEVDNSGSVGLKRGNAFDFQDNKYQDVIESLQYIPIKRGDVLFWDWRMPHTNDTVHNGSSVREVVYAAHLPKVPINEQYAELQKNWYFTGKHPNYVTKKFANLETVNYNPPNLTLLGKNLLKINPWSN</sequence>
<name>F0ZGN2_DICPU</name>
<dbReference type="VEuPathDB" id="AmoebaDB:DICPUDRAFT_31119"/>
<dbReference type="OMA" id="GFECVPG"/>
<evidence type="ECO:0000313" key="1">
    <source>
        <dbReference type="EMBL" id="EGC36916.1"/>
    </source>
</evidence>
<proteinExistence type="predicted"/>
<dbReference type="InParanoid" id="F0ZGN2"/>
<dbReference type="STRING" id="5786.F0ZGN2"/>
<dbReference type="OrthoDB" id="445007at2759"/>
<dbReference type="InterPro" id="IPR027443">
    <property type="entry name" value="IPNS-like_sf"/>
</dbReference>